<evidence type="ECO:0000313" key="12">
    <source>
        <dbReference type="Proteomes" id="UP001108123"/>
    </source>
</evidence>
<dbReference type="InterPro" id="IPR019814">
    <property type="entry name" value="Translation_initiation_fac_3_N"/>
</dbReference>
<protein>
    <recommendedName>
        <fullName evidence="4 5">Translation initiation factor IF-3</fullName>
    </recommendedName>
</protein>
<dbReference type="GO" id="GO:0003743">
    <property type="term" value="F:translation initiation factor activity"/>
    <property type="evidence" value="ECO:0007669"/>
    <property type="project" value="UniProtKB-UniRule"/>
</dbReference>
<evidence type="ECO:0000256" key="4">
    <source>
        <dbReference type="HAMAP-Rule" id="MF_00080"/>
    </source>
</evidence>
<dbReference type="InterPro" id="IPR019813">
    <property type="entry name" value="Translation_initiation_fac3_CS"/>
</dbReference>
<evidence type="ECO:0000256" key="2">
    <source>
        <dbReference type="ARBA" id="ARBA00022540"/>
    </source>
</evidence>
<dbReference type="AlphaFoldDB" id="A0A844FIL6"/>
<dbReference type="InterPro" id="IPR036788">
    <property type="entry name" value="T_IF-3_C_sf"/>
</dbReference>
<gene>
    <name evidence="4 9" type="primary">infC</name>
    <name evidence="10" type="ORF">FYJ27_08785</name>
    <name evidence="9" type="ORF">L0P62_10755</name>
</gene>
<keyword evidence="12" id="KW-1185">Reference proteome</keyword>
<name>A0A844FIL6_9FIRM</name>
<evidence type="ECO:0000259" key="7">
    <source>
        <dbReference type="Pfam" id="PF00707"/>
    </source>
</evidence>
<keyword evidence="4" id="KW-0963">Cytoplasm</keyword>
<accession>A0A844FIL6</accession>
<dbReference type="OrthoDB" id="9806014at2"/>
<evidence type="ECO:0000256" key="5">
    <source>
        <dbReference type="NCBIfam" id="TIGR00168"/>
    </source>
</evidence>
<comment type="similarity">
    <text evidence="1 4 6">Belongs to the IF-3 family.</text>
</comment>
<comment type="subcellular location">
    <subcellularLocation>
        <location evidence="4 6">Cytoplasm</location>
    </subcellularLocation>
</comment>
<dbReference type="Proteomes" id="UP001108123">
    <property type="component" value="Unassembled WGS sequence"/>
</dbReference>
<organism evidence="10 11">
    <name type="scientific">Anaerosalibacter bizertensis</name>
    <dbReference type="NCBI Taxonomy" id="932217"/>
    <lineage>
        <taxon>Bacteria</taxon>
        <taxon>Bacillati</taxon>
        <taxon>Bacillota</taxon>
        <taxon>Tissierellia</taxon>
        <taxon>Tissierellales</taxon>
        <taxon>Sporanaerobacteraceae</taxon>
        <taxon>Anaerosalibacter</taxon>
    </lineage>
</organism>
<dbReference type="GO" id="GO:0005829">
    <property type="term" value="C:cytosol"/>
    <property type="evidence" value="ECO:0007669"/>
    <property type="project" value="TreeGrafter"/>
</dbReference>
<evidence type="ECO:0000259" key="8">
    <source>
        <dbReference type="Pfam" id="PF05198"/>
    </source>
</evidence>
<dbReference type="InterPro" id="IPR019815">
    <property type="entry name" value="Translation_initiation_fac_3_C"/>
</dbReference>
<dbReference type="InterPro" id="IPR036787">
    <property type="entry name" value="T_IF-3_N_sf"/>
</dbReference>
<dbReference type="RefSeq" id="WP_154484515.1">
    <property type="nucleotide sequence ID" value="NZ_JAHLOA010000012.1"/>
</dbReference>
<dbReference type="Proteomes" id="UP000462760">
    <property type="component" value="Unassembled WGS sequence"/>
</dbReference>
<reference evidence="9" key="2">
    <citation type="submission" date="2022-01" db="EMBL/GenBank/DDBJ databases">
        <title>Collection of gut derived symbiotic bacterial strains cultured from healthy donors.</title>
        <authorList>
            <person name="Lin H."/>
            <person name="Kohout C."/>
            <person name="Waligurski E."/>
            <person name="Pamer E.G."/>
        </authorList>
    </citation>
    <scope>NUCLEOTIDE SEQUENCE</scope>
    <source>
        <strain evidence="9">MSK.14.39</strain>
    </source>
</reference>
<comment type="function">
    <text evidence="4 6">IF-3 binds to the 30S ribosomal subunit and shifts the equilibrium between 70S ribosomes and their 50S and 30S subunits in favor of the free subunits, thus enhancing the availability of 30S subunits on which protein synthesis initiation begins.</text>
</comment>
<evidence type="ECO:0000313" key="9">
    <source>
        <dbReference type="EMBL" id="MCG4565930.1"/>
    </source>
</evidence>
<dbReference type="GO" id="GO:0032790">
    <property type="term" value="P:ribosome disassembly"/>
    <property type="evidence" value="ECO:0007669"/>
    <property type="project" value="TreeGrafter"/>
</dbReference>
<dbReference type="Pfam" id="PF00707">
    <property type="entry name" value="IF3_C"/>
    <property type="match status" value="1"/>
</dbReference>
<dbReference type="NCBIfam" id="TIGR00168">
    <property type="entry name" value="infC"/>
    <property type="match status" value="1"/>
</dbReference>
<evidence type="ECO:0000256" key="3">
    <source>
        <dbReference type="ARBA" id="ARBA00022917"/>
    </source>
</evidence>
<dbReference type="PROSITE" id="PS00938">
    <property type="entry name" value="IF3"/>
    <property type="match status" value="1"/>
</dbReference>
<dbReference type="EMBL" id="JAKNID010000067">
    <property type="protein sequence ID" value="MCG4565930.1"/>
    <property type="molecule type" value="Genomic_DNA"/>
</dbReference>
<feature type="domain" description="Translation initiation factor 3 C-terminal" evidence="7">
    <location>
        <begin position="92"/>
        <end position="177"/>
    </location>
</feature>
<dbReference type="GO" id="GO:0043022">
    <property type="term" value="F:ribosome binding"/>
    <property type="evidence" value="ECO:0007669"/>
    <property type="project" value="UniProtKB-ARBA"/>
</dbReference>
<proteinExistence type="inferred from homology"/>
<dbReference type="GO" id="GO:0016020">
    <property type="term" value="C:membrane"/>
    <property type="evidence" value="ECO:0007669"/>
    <property type="project" value="TreeGrafter"/>
</dbReference>
<evidence type="ECO:0000256" key="6">
    <source>
        <dbReference type="RuleBase" id="RU000646"/>
    </source>
</evidence>
<dbReference type="SUPFAM" id="SSF54364">
    <property type="entry name" value="Translation initiation factor IF3, N-terminal domain"/>
    <property type="match status" value="1"/>
</dbReference>
<keyword evidence="2 4" id="KW-0396">Initiation factor</keyword>
<dbReference type="Pfam" id="PF05198">
    <property type="entry name" value="IF3_N"/>
    <property type="match status" value="1"/>
</dbReference>
<dbReference type="SUPFAM" id="SSF55200">
    <property type="entry name" value="Translation initiation factor IF3, C-terminal domain"/>
    <property type="match status" value="1"/>
</dbReference>
<evidence type="ECO:0000313" key="11">
    <source>
        <dbReference type="Proteomes" id="UP000462760"/>
    </source>
</evidence>
<dbReference type="InterPro" id="IPR001288">
    <property type="entry name" value="Translation_initiation_fac_3"/>
</dbReference>
<sequence>MFKNFGRWRNIKELQINEQIREREVRLIDVDGEQVGVVPSKKALEMAYDKKLDLVKVAPNAKPPVCRIMDYGKYKYEMAKKEKEARKNQKVINIKEIRLTPNIEDHDLNVKANKAIGFLKDGDKVKVSVRFRGRQMGHTDMGREVLGKFIEITSEVGTVDKRPKMEGRNMVMYLVPKTE</sequence>
<dbReference type="EMBL" id="VULR01000011">
    <property type="protein sequence ID" value="MSS43819.1"/>
    <property type="molecule type" value="Genomic_DNA"/>
</dbReference>
<dbReference type="FunFam" id="3.10.20.80:FF:000001">
    <property type="entry name" value="Translation initiation factor IF-3"/>
    <property type="match status" value="1"/>
</dbReference>
<dbReference type="HAMAP" id="MF_00080">
    <property type="entry name" value="IF_3"/>
    <property type="match status" value="1"/>
</dbReference>
<dbReference type="FunFam" id="3.30.110.10:FF:000001">
    <property type="entry name" value="Translation initiation factor IF-3"/>
    <property type="match status" value="1"/>
</dbReference>
<comment type="subunit">
    <text evidence="4 6">Monomer.</text>
</comment>
<comment type="caution">
    <text evidence="10">The sequence shown here is derived from an EMBL/GenBank/DDBJ whole genome shotgun (WGS) entry which is preliminary data.</text>
</comment>
<keyword evidence="3 4" id="KW-0648">Protein biosynthesis</keyword>
<feature type="domain" description="Translation initiation factor 3 N-terminal" evidence="8">
    <location>
        <begin position="16"/>
        <end position="85"/>
    </location>
</feature>
<dbReference type="PANTHER" id="PTHR10938:SF0">
    <property type="entry name" value="TRANSLATION INITIATION FACTOR IF-3, MITOCHONDRIAL"/>
    <property type="match status" value="1"/>
</dbReference>
<reference evidence="10 11" key="1">
    <citation type="submission" date="2019-08" db="EMBL/GenBank/DDBJ databases">
        <title>In-depth cultivation of the pig gut microbiome towards novel bacterial diversity and tailored functional studies.</title>
        <authorList>
            <person name="Wylensek D."/>
            <person name="Hitch T.C.A."/>
            <person name="Clavel T."/>
        </authorList>
    </citation>
    <scope>NUCLEOTIDE SEQUENCE [LARGE SCALE GENOMIC DNA]</scope>
    <source>
        <strain evidence="10 11">Med78-601-WT-4W-RMD-3</strain>
    </source>
</reference>
<dbReference type="Gene3D" id="3.10.20.80">
    <property type="entry name" value="Translation initiation factor 3 (IF-3), N-terminal domain"/>
    <property type="match status" value="1"/>
</dbReference>
<evidence type="ECO:0000256" key="1">
    <source>
        <dbReference type="ARBA" id="ARBA00005439"/>
    </source>
</evidence>
<dbReference type="PANTHER" id="PTHR10938">
    <property type="entry name" value="TRANSLATION INITIATION FACTOR IF-3"/>
    <property type="match status" value="1"/>
</dbReference>
<dbReference type="Gene3D" id="3.30.110.10">
    <property type="entry name" value="Translation initiation factor 3 (IF-3), C-terminal domain"/>
    <property type="match status" value="1"/>
</dbReference>
<evidence type="ECO:0000313" key="10">
    <source>
        <dbReference type="EMBL" id="MSS43819.1"/>
    </source>
</evidence>